<evidence type="ECO:0000313" key="1">
    <source>
        <dbReference type="EMBL" id="REG99387.1"/>
    </source>
</evidence>
<comment type="caution">
    <text evidence="1">The sequence shown here is derived from an EMBL/GenBank/DDBJ whole genome shotgun (WGS) entry which is preliminary data.</text>
</comment>
<gene>
    <name evidence="1" type="ORF">C8P67_1042</name>
</gene>
<keyword evidence="2" id="KW-1185">Reference proteome</keyword>
<dbReference type="EMBL" id="QUNI01000004">
    <property type="protein sequence ID" value="REG99387.1"/>
    <property type="molecule type" value="Genomic_DNA"/>
</dbReference>
<dbReference type="Proteomes" id="UP000257136">
    <property type="component" value="Unassembled WGS sequence"/>
</dbReference>
<organism evidence="1 2">
    <name type="scientific">Flavobacterium aquicola</name>
    <dbReference type="NCBI Taxonomy" id="1682742"/>
    <lineage>
        <taxon>Bacteria</taxon>
        <taxon>Pseudomonadati</taxon>
        <taxon>Bacteroidota</taxon>
        <taxon>Flavobacteriia</taxon>
        <taxon>Flavobacteriales</taxon>
        <taxon>Flavobacteriaceae</taxon>
        <taxon>Flavobacterium</taxon>
    </lineage>
</organism>
<sequence>MESKDGTYHIVDLKKGFLGRKLVKGKIERERFIDYVAELVAQLINYERYFEESENRDYAKSNYGIEVNNEIKLIGVIGGFYEYDEIAVSKILRQYSTKITIISYFDLATLIKRIPRGSASG</sequence>
<protein>
    <submittedName>
        <fullName evidence="1">Uncharacterized protein</fullName>
    </submittedName>
</protein>
<dbReference type="RefSeq" id="WP_115811995.1">
    <property type="nucleotide sequence ID" value="NZ_QUNI01000004.1"/>
</dbReference>
<name>A0A3E0EMD6_9FLAO</name>
<evidence type="ECO:0000313" key="2">
    <source>
        <dbReference type="Proteomes" id="UP000257136"/>
    </source>
</evidence>
<proteinExistence type="predicted"/>
<accession>A0A3E0EMD6</accession>
<dbReference type="AlphaFoldDB" id="A0A3E0EMD6"/>
<dbReference type="OrthoDB" id="7053908at2"/>
<reference evidence="1 2" key="1">
    <citation type="submission" date="2018-08" db="EMBL/GenBank/DDBJ databases">
        <title>Genomic Encyclopedia of Archaeal and Bacterial Type Strains, Phase II (KMG-II): from individual species to whole genera.</title>
        <authorList>
            <person name="Goeker M."/>
        </authorList>
    </citation>
    <scope>NUCLEOTIDE SEQUENCE [LARGE SCALE GENOMIC DNA]</scope>
    <source>
        <strain evidence="1 2">DSM 100880</strain>
    </source>
</reference>